<keyword evidence="3" id="KW-0560">Oxidoreductase</keyword>
<dbReference type="PROSITE" id="PS00061">
    <property type="entry name" value="ADH_SHORT"/>
    <property type="match status" value="1"/>
</dbReference>
<dbReference type="OrthoDB" id="5296at2759"/>
<dbReference type="Pfam" id="PF00106">
    <property type="entry name" value="adh_short"/>
    <property type="match status" value="1"/>
</dbReference>
<dbReference type="InterPro" id="IPR002347">
    <property type="entry name" value="SDR_fam"/>
</dbReference>
<dbReference type="EMBL" id="JH921445">
    <property type="protein sequence ID" value="EKD14637.1"/>
    <property type="molecule type" value="Genomic_DNA"/>
</dbReference>
<keyword evidence="6" id="KW-1185">Reference proteome</keyword>
<evidence type="ECO:0000256" key="3">
    <source>
        <dbReference type="ARBA" id="ARBA00023002"/>
    </source>
</evidence>
<comment type="similarity">
    <text evidence="1 4">Belongs to the short-chain dehydrogenases/reductases (SDR) family.</text>
</comment>
<keyword evidence="2" id="KW-0521">NADP</keyword>
<dbReference type="SUPFAM" id="SSF51735">
    <property type="entry name" value="NAD(P)-binding Rossmann-fold domains"/>
    <property type="match status" value="1"/>
</dbReference>
<sequence length="304" mass="32336">MALQVAGKTALVTGGGSGICLEFTKLLLASSCNVVIADLALVPEAEALIKQNSTPNDSVQGSSNFKEARVVFQKTDVTDWKQLDDAFSRALGEFGGLDIVCPGAGIFEPDWSSFWHPAINTSTTSPSTYATLETNVTHPIRCTQLALEIFKRQGHGVVLLITSIAAQMALLPIPLYSASKAAISSFTRSLGPLEQHSNVRVVAVAPAIVKTPIWTATRAAWVDEEKGDAWIMPQRVAEVMLAVVQEAEFGGGTVLEIGLETTRRVEGRNDPGPGANGGSRGYGLSGIMEGFARTFALVDRNFGM</sequence>
<dbReference type="OMA" id="QLALSHW"/>
<dbReference type="Proteomes" id="UP000006753">
    <property type="component" value="Unassembled WGS sequence"/>
</dbReference>
<evidence type="ECO:0000256" key="4">
    <source>
        <dbReference type="RuleBase" id="RU000363"/>
    </source>
</evidence>
<dbReference type="GO" id="GO:0005737">
    <property type="term" value="C:cytoplasm"/>
    <property type="evidence" value="ECO:0007669"/>
    <property type="project" value="TreeGrafter"/>
</dbReference>
<proteinExistence type="inferred from homology"/>
<evidence type="ECO:0000313" key="6">
    <source>
        <dbReference type="Proteomes" id="UP000006753"/>
    </source>
</evidence>
<evidence type="ECO:0000256" key="2">
    <source>
        <dbReference type="ARBA" id="ARBA00022857"/>
    </source>
</evidence>
<name>K1WQQ1_MARBU</name>
<evidence type="ECO:0000313" key="5">
    <source>
        <dbReference type="EMBL" id="EKD14637.1"/>
    </source>
</evidence>
<dbReference type="STRING" id="1072389.K1WQQ1"/>
<dbReference type="eggNOG" id="KOG4169">
    <property type="taxonomic scope" value="Eukaryota"/>
</dbReference>
<protein>
    <submittedName>
        <fullName evidence="5">NAD-dependent 15-hydroxyprostaglandin dehydrogenase</fullName>
    </submittedName>
</protein>
<accession>K1WQQ1</accession>
<gene>
    <name evidence="5" type="ORF">MBM_07358</name>
</gene>
<dbReference type="PANTHER" id="PTHR44229">
    <property type="entry name" value="15-HYDROXYPROSTAGLANDIN DEHYDROGENASE [NAD(+)]"/>
    <property type="match status" value="1"/>
</dbReference>
<organism evidence="5 6">
    <name type="scientific">Marssonina brunnea f. sp. multigermtubi (strain MB_m1)</name>
    <name type="common">Marssonina leaf spot fungus</name>
    <dbReference type="NCBI Taxonomy" id="1072389"/>
    <lineage>
        <taxon>Eukaryota</taxon>
        <taxon>Fungi</taxon>
        <taxon>Dikarya</taxon>
        <taxon>Ascomycota</taxon>
        <taxon>Pezizomycotina</taxon>
        <taxon>Leotiomycetes</taxon>
        <taxon>Helotiales</taxon>
        <taxon>Drepanopezizaceae</taxon>
        <taxon>Drepanopeziza</taxon>
    </lineage>
</organism>
<dbReference type="InterPro" id="IPR020904">
    <property type="entry name" value="Sc_DH/Rdtase_CS"/>
</dbReference>
<dbReference type="AlphaFoldDB" id="K1WQQ1"/>
<reference evidence="5 6" key="1">
    <citation type="journal article" date="2012" name="BMC Genomics">
        <title>Sequencing the genome of Marssonina brunnea reveals fungus-poplar co-evolution.</title>
        <authorList>
            <person name="Zhu S."/>
            <person name="Cao Y.-Z."/>
            <person name="Jiang C."/>
            <person name="Tan B.-Y."/>
            <person name="Wang Z."/>
            <person name="Feng S."/>
            <person name="Zhang L."/>
            <person name="Su X.-H."/>
            <person name="Brejova B."/>
            <person name="Vinar T."/>
            <person name="Xu M."/>
            <person name="Wang M.-X."/>
            <person name="Zhang S.-G."/>
            <person name="Huang M.-R."/>
            <person name="Wu R."/>
            <person name="Zhou Y."/>
        </authorList>
    </citation>
    <scope>NUCLEOTIDE SEQUENCE [LARGE SCALE GENOMIC DNA]</scope>
    <source>
        <strain evidence="5 6">MB_m1</strain>
    </source>
</reference>
<dbReference type="PRINTS" id="PR00081">
    <property type="entry name" value="GDHRDH"/>
</dbReference>
<evidence type="ECO:0000256" key="1">
    <source>
        <dbReference type="ARBA" id="ARBA00006484"/>
    </source>
</evidence>
<dbReference type="HOGENOM" id="CLU_010194_13_2_1"/>
<dbReference type="PRINTS" id="PR00080">
    <property type="entry name" value="SDRFAMILY"/>
</dbReference>
<dbReference type="KEGG" id="mbe:MBM_07358"/>
<dbReference type="InParanoid" id="K1WQQ1"/>
<dbReference type="PANTHER" id="PTHR44229:SF4">
    <property type="entry name" value="15-HYDROXYPROSTAGLANDIN DEHYDROGENASE [NAD(+)]"/>
    <property type="match status" value="1"/>
</dbReference>
<dbReference type="InterPro" id="IPR036291">
    <property type="entry name" value="NAD(P)-bd_dom_sf"/>
</dbReference>
<dbReference type="Gene3D" id="3.40.50.720">
    <property type="entry name" value="NAD(P)-binding Rossmann-like Domain"/>
    <property type="match status" value="1"/>
</dbReference>
<dbReference type="GO" id="GO:0016616">
    <property type="term" value="F:oxidoreductase activity, acting on the CH-OH group of donors, NAD or NADP as acceptor"/>
    <property type="evidence" value="ECO:0007669"/>
    <property type="project" value="TreeGrafter"/>
</dbReference>